<protein>
    <recommendedName>
        <fullName evidence="1">peptide-methionine (S)-S-oxide reductase</fullName>
        <ecNumber evidence="1">1.8.4.11</ecNumber>
    </recommendedName>
</protein>
<evidence type="ECO:0000313" key="7">
    <source>
        <dbReference type="Proteomes" id="UP001500954"/>
    </source>
</evidence>
<dbReference type="InterPro" id="IPR036509">
    <property type="entry name" value="Met_Sox_Rdtase_MsrA_sf"/>
</dbReference>
<evidence type="ECO:0000259" key="5">
    <source>
        <dbReference type="Pfam" id="PF01625"/>
    </source>
</evidence>
<comment type="caution">
    <text evidence="6">The sequence shown here is derived from an EMBL/GenBank/DDBJ whole genome shotgun (WGS) entry which is preliminary data.</text>
</comment>
<dbReference type="InterPro" id="IPR002569">
    <property type="entry name" value="Met_Sox_Rdtase_MsrA_dom"/>
</dbReference>
<dbReference type="Pfam" id="PF01625">
    <property type="entry name" value="PMSR"/>
    <property type="match status" value="1"/>
</dbReference>
<dbReference type="EMBL" id="BAABCY010000097">
    <property type="protein sequence ID" value="GAA3583431.1"/>
    <property type="molecule type" value="Genomic_DNA"/>
</dbReference>
<gene>
    <name evidence="6" type="ORF">GCM10022395_34490</name>
</gene>
<reference evidence="7" key="1">
    <citation type="journal article" date="2019" name="Int. J. Syst. Evol. Microbiol.">
        <title>The Global Catalogue of Microorganisms (GCM) 10K type strain sequencing project: providing services to taxonomists for standard genome sequencing and annotation.</title>
        <authorList>
            <consortium name="The Broad Institute Genomics Platform"/>
            <consortium name="The Broad Institute Genome Sequencing Center for Infectious Disease"/>
            <person name="Wu L."/>
            <person name="Ma J."/>
        </authorList>
    </citation>
    <scope>NUCLEOTIDE SEQUENCE [LARGE SCALE GENOMIC DNA]</scope>
    <source>
        <strain evidence="7">JCM 17111</strain>
    </source>
</reference>
<feature type="domain" description="Peptide methionine sulphoxide reductase MsrA" evidence="5">
    <location>
        <begin position="5"/>
        <end position="139"/>
    </location>
</feature>
<keyword evidence="2" id="KW-0560">Oxidoreductase</keyword>
<evidence type="ECO:0000256" key="4">
    <source>
        <dbReference type="ARBA" id="ARBA00048782"/>
    </source>
</evidence>
<evidence type="ECO:0000256" key="2">
    <source>
        <dbReference type="ARBA" id="ARBA00023002"/>
    </source>
</evidence>
<dbReference type="RefSeq" id="WP_345007675.1">
    <property type="nucleotide sequence ID" value="NZ_BAABCY010000097.1"/>
</dbReference>
<organism evidence="6 7">
    <name type="scientific">Snuella lapsa</name>
    <dbReference type="NCBI Taxonomy" id="870481"/>
    <lineage>
        <taxon>Bacteria</taxon>
        <taxon>Pseudomonadati</taxon>
        <taxon>Bacteroidota</taxon>
        <taxon>Flavobacteriia</taxon>
        <taxon>Flavobacteriales</taxon>
        <taxon>Flavobacteriaceae</taxon>
        <taxon>Snuella</taxon>
    </lineage>
</organism>
<proteinExistence type="predicted"/>
<name>A0ABP6YK08_9FLAO</name>
<comment type="catalytic activity">
    <reaction evidence="3">
        <text>L-methionyl-[protein] + [thioredoxin]-disulfide + H2O = L-methionyl-(S)-S-oxide-[protein] + [thioredoxin]-dithiol</text>
        <dbReference type="Rhea" id="RHEA:14217"/>
        <dbReference type="Rhea" id="RHEA-COMP:10698"/>
        <dbReference type="Rhea" id="RHEA-COMP:10700"/>
        <dbReference type="Rhea" id="RHEA-COMP:12313"/>
        <dbReference type="Rhea" id="RHEA-COMP:12315"/>
        <dbReference type="ChEBI" id="CHEBI:15377"/>
        <dbReference type="ChEBI" id="CHEBI:16044"/>
        <dbReference type="ChEBI" id="CHEBI:29950"/>
        <dbReference type="ChEBI" id="CHEBI:44120"/>
        <dbReference type="ChEBI" id="CHEBI:50058"/>
        <dbReference type="EC" id="1.8.4.11"/>
    </reaction>
</comment>
<dbReference type="PANTHER" id="PTHR43774">
    <property type="entry name" value="PEPTIDE METHIONINE SULFOXIDE REDUCTASE"/>
    <property type="match status" value="1"/>
</dbReference>
<evidence type="ECO:0000313" key="6">
    <source>
        <dbReference type="EMBL" id="GAA3583431.1"/>
    </source>
</evidence>
<dbReference type="Proteomes" id="UP001500954">
    <property type="component" value="Unassembled WGS sequence"/>
</dbReference>
<accession>A0ABP6YK08</accession>
<dbReference type="PANTHER" id="PTHR43774:SF1">
    <property type="entry name" value="PEPTIDE METHIONINE SULFOXIDE REDUCTASE MSRA 2"/>
    <property type="match status" value="1"/>
</dbReference>
<dbReference type="Gene3D" id="3.30.1060.10">
    <property type="entry name" value="Peptide methionine sulphoxide reductase MsrA"/>
    <property type="match status" value="1"/>
</dbReference>
<keyword evidence="7" id="KW-1185">Reference proteome</keyword>
<comment type="catalytic activity">
    <reaction evidence="4">
        <text>[thioredoxin]-disulfide + L-methionine + H2O = L-methionine (S)-S-oxide + [thioredoxin]-dithiol</text>
        <dbReference type="Rhea" id="RHEA:19993"/>
        <dbReference type="Rhea" id="RHEA-COMP:10698"/>
        <dbReference type="Rhea" id="RHEA-COMP:10700"/>
        <dbReference type="ChEBI" id="CHEBI:15377"/>
        <dbReference type="ChEBI" id="CHEBI:29950"/>
        <dbReference type="ChEBI" id="CHEBI:50058"/>
        <dbReference type="ChEBI" id="CHEBI:57844"/>
        <dbReference type="ChEBI" id="CHEBI:58772"/>
        <dbReference type="EC" id="1.8.4.11"/>
    </reaction>
</comment>
<evidence type="ECO:0000256" key="3">
    <source>
        <dbReference type="ARBA" id="ARBA00047806"/>
    </source>
</evidence>
<sequence>MIHKVGLGGGCHWCTEAVFKSLKGVEKVEQGYISSIEEDKFSEAVIVHFNTESIPLKVLIEVHLHTHKSTSEHAMRDKYRSAIYVFSNPQGAEAKTIINELQSDFERALVTKVYAFKCFKPSRISLLDYYYQNPEKPFCKAYINPKLKVLLRQFSEFVAKERLSKQKF</sequence>
<dbReference type="SUPFAM" id="SSF55068">
    <property type="entry name" value="Peptide methionine sulfoxide reductase"/>
    <property type="match status" value="1"/>
</dbReference>
<evidence type="ECO:0000256" key="1">
    <source>
        <dbReference type="ARBA" id="ARBA00012502"/>
    </source>
</evidence>
<dbReference type="EC" id="1.8.4.11" evidence="1"/>